<dbReference type="Proteomes" id="UP000683925">
    <property type="component" value="Unassembled WGS sequence"/>
</dbReference>
<name>A0A8S1YRW2_PAROT</name>
<dbReference type="AlphaFoldDB" id="A0A8S1YRW2"/>
<accession>A0A8S1YRW2</accession>
<protein>
    <submittedName>
        <fullName evidence="1">Uncharacterized protein</fullName>
    </submittedName>
</protein>
<sequence length="91" mass="10696">MGLIPKQEGTPHNHSQIWNNRQGEEKIFFKDFQLDIFCNEQNLTRTCNQSVFKRMDLYRPYQISSKLSLQYIDETNSQTGTSSQLVIQIPK</sequence>
<comment type="caution">
    <text evidence="1">The sequence shown here is derived from an EMBL/GenBank/DDBJ whole genome shotgun (WGS) entry which is preliminary data.</text>
</comment>
<evidence type="ECO:0000313" key="1">
    <source>
        <dbReference type="EMBL" id="CAD8214624.1"/>
    </source>
</evidence>
<proteinExistence type="predicted"/>
<gene>
    <name evidence="1" type="ORF">POCTA_138.1.T1830026</name>
</gene>
<evidence type="ECO:0000313" key="2">
    <source>
        <dbReference type="Proteomes" id="UP000683925"/>
    </source>
</evidence>
<dbReference type="EMBL" id="CAJJDP010000187">
    <property type="protein sequence ID" value="CAD8214624.1"/>
    <property type="molecule type" value="Genomic_DNA"/>
</dbReference>
<reference evidence="1" key="1">
    <citation type="submission" date="2021-01" db="EMBL/GenBank/DDBJ databases">
        <authorList>
            <consortium name="Genoscope - CEA"/>
            <person name="William W."/>
        </authorList>
    </citation>
    <scope>NUCLEOTIDE SEQUENCE</scope>
</reference>
<organism evidence="1 2">
    <name type="scientific">Paramecium octaurelia</name>
    <dbReference type="NCBI Taxonomy" id="43137"/>
    <lineage>
        <taxon>Eukaryota</taxon>
        <taxon>Sar</taxon>
        <taxon>Alveolata</taxon>
        <taxon>Ciliophora</taxon>
        <taxon>Intramacronucleata</taxon>
        <taxon>Oligohymenophorea</taxon>
        <taxon>Peniculida</taxon>
        <taxon>Parameciidae</taxon>
        <taxon>Paramecium</taxon>
    </lineage>
</organism>
<keyword evidence="2" id="KW-1185">Reference proteome</keyword>